<dbReference type="PANTHER" id="PTHR12714">
    <property type="entry name" value="PROTEIN-S ISOPRENYLCYSTEINE O-METHYLTRANSFERASE"/>
    <property type="match status" value="1"/>
</dbReference>
<keyword evidence="3 5" id="KW-1133">Transmembrane helix</keyword>
<evidence type="ECO:0000313" key="7">
    <source>
        <dbReference type="Proteomes" id="UP000729733"/>
    </source>
</evidence>
<dbReference type="InterPro" id="IPR007318">
    <property type="entry name" value="Phopholipid_MeTrfase"/>
</dbReference>
<proteinExistence type="predicted"/>
<evidence type="ECO:0000256" key="2">
    <source>
        <dbReference type="ARBA" id="ARBA00022692"/>
    </source>
</evidence>
<reference evidence="6" key="1">
    <citation type="journal article" date="2021" name="Antonie Van Leeuwenhoek">
        <title>Draft genome and description of Waterburya agarophytonicola gen. nov. sp. nov. (Pleurocapsales, Cyanobacteria): a seaweed symbiont.</title>
        <authorList>
            <person name="Bonthond G."/>
            <person name="Shalygin S."/>
            <person name="Bayer T."/>
            <person name="Weinberger F."/>
        </authorList>
    </citation>
    <scope>NUCLEOTIDE SEQUENCE</scope>
    <source>
        <strain evidence="6">KI4</strain>
    </source>
</reference>
<dbReference type="Pfam" id="PF04191">
    <property type="entry name" value="PEMT"/>
    <property type="match status" value="1"/>
</dbReference>
<keyword evidence="2 5" id="KW-0812">Transmembrane</keyword>
<keyword evidence="7" id="KW-1185">Reference proteome</keyword>
<evidence type="ECO:0000256" key="5">
    <source>
        <dbReference type="SAM" id="Phobius"/>
    </source>
</evidence>
<keyword evidence="4 5" id="KW-0472">Membrane</keyword>
<feature type="transmembrane region" description="Helical" evidence="5">
    <location>
        <begin position="77"/>
        <end position="98"/>
    </location>
</feature>
<comment type="caution">
    <text evidence="6">The sequence shown here is derived from an EMBL/GenBank/DDBJ whole genome shotgun (WGS) entry which is preliminary data.</text>
</comment>
<protein>
    <submittedName>
        <fullName evidence="6">Isoprenylcysteine carboxylmethyltransferase family protein</fullName>
    </submittedName>
</protein>
<dbReference type="AlphaFoldDB" id="A0A964FKX0"/>
<dbReference type="GO" id="GO:0012505">
    <property type="term" value="C:endomembrane system"/>
    <property type="evidence" value="ECO:0007669"/>
    <property type="project" value="UniProtKB-SubCell"/>
</dbReference>
<gene>
    <name evidence="6" type="ORF">I4641_21090</name>
</gene>
<evidence type="ECO:0000256" key="4">
    <source>
        <dbReference type="ARBA" id="ARBA00023136"/>
    </source>
</evidence>
<dbReference type="RefSeq" id="WP_229642561.1">
    <property type="nucleotide sequence ID" value="NZ_JADWDC010000085.1"/>
</dbReference>
<dbReference type="GO" id="GO:0016740">
    <property type="term" value="F:transferase activity"/>
    <property type="evidence" value="ECO:0007669"/>
    <property type="project" value="UniProtKB-ARBA"/>
</dbReference>
<accession>A0A964FKX0</accession>
<evidence type="ECO:0000256" key="1">
    <source>
        <dbReference type="ARBA" id="ARBA00004127"/>
    </source>
</evidence>
<feature type="transmembrane region" description="Helical" evidence="5">
    <location>
        <begin position="41"/>
        <end position="65"/>
    </location>
</feature>
<dbReference type="EMBL" id="JADWDC010000085">
    <property type="protein sequence ID" value="MCC0179459.1"/>
    <property type="molecule type" value="Genomic_DNA"/>
</dbReference>
<feature type="transmembrane region" description="Helical" evidence="5">
    <location>
        <begin position="129"/>
        <end position="157"/>
    </location>
</feature>
<name>A0A964FKX0_9CYAN</name>
<organism evidence="6 7">
    <name type="scientific">Waterburya agarophytonicola KI4</name>
    <dbReference type="NCBI Taxonomy" id="2874699"/>
    <lineage>
        <taxon>Bacteria</taxon>
        <taxon>Bacillati</taxon>
        <taxon>Cyanobacteriota</taxon>
        <taxon>Cyanophyceae</taxon>
        <taxon>Pleurocapsales</taxon>
        <taxon>Hyellaceae</taxon>
        <taxon>Waterburya</taxon>
        <taxon>Waterburya agarophytonicola</taxon>
    </lineage>
</organism>
<dbReference type="PANTHER" id="PTHR12714:SF9">
    <property type="entry name" value="PROTEIN-S-ISOPRENYLCYSTEINE O-METHYLTRANSFERASE"/>
    <property type="match status" value="1"/>
</dbReference>
<evidence type="ECO:0000256" key="3">
    <source>
        <dbReference type="ARBA" id="ARBA00022989"/>
    </source>
</evidence>
<dbReference type="Gene3D" id="1.20.120.1630">
    <property type="match status" value="1"/>
</dbReference>
<dbReference type="Proteomes" id="UP000729733">
    <property type="component" value="Unassembled WGS sequence"/>
</dbReference>
<comment type="subcellular location">
    <subcellularLocation>
        <location evidence="1">Endomembrane system</location>
        <topology evidence="1">Multi-pass membrane protein</topology>
    </subcellularLocation>
</comment>
<sequence length="193" mass="22012">MLSLILVVSFLLVVVFFRVFVQYRRTGDFGVRFAKIGTPLIEILPGTVFVLTFILAVAFVIFGYLGKIQKTVNLPIAAQYIGLLVGLTGISVTVISQFQMGDSWRIGVDQKENTTLITHGLYSKSRNPIYFGIFLFWIGLSITFPNELLWICALICWGCIELIVRKNEEPYLKELHGQVFEDYFARTNRYLIL</sequence>
<evidence type="ECO:0000313" key="6">
    <source>
        <dbReference type="EMBL" id="MCC0179459.1"/>
    </source>
</evidence>